<dbReference type="AlphaFoldDB" id="A0AAD9QR44"/>
<dbReference type="EMBL" id="JARQWQ010000019">
    <property type="protein sequence ID" value="KAK2565596.1"/>
    <property type="molecule type" value="Genomic_DNA"/>
</dbReference>
<keyword evidence="1" id="KW-0812">Transmembrane</keyword>
<accession>A0AAD9QR44</accession>
<feature type="transmembrane region" description="Helical" evidence="1">
    <location>
        <begin position="282"/>
        <end position="305"/>
    </location>
</feature>
<keyword evidence="3" id="KW-1185">Reference proteome</keyword>
<gene>
    <name evidence="2" type="ORF">P5673_010724</name>
</gene>
<dbReference type="Proteomes" id="UP001249851">
    <property type="component" value="Unassembled WGS sequence"/>
</dbReference>
<reference evidence="2" key="1">
    <citation type="journal article" date="2023" name="G3 (Bethesda)">
        <title>Whole genome assembly and annotation of the endangered Caribbean coral Acropora cervicornis.</title>
        <authorList>
            <person name="Selwyn J.D."/>
            <person name="Vollmer S.V."/>
        </authorList>
    </citation>
    <scope>NUCLEOTIDE SEQUENCE</scope>
    <source>
        <strain evidence="2">K2</strain>
    </source>
</reference>
<evidence type="ECO:0000313" key="2">
    <source>
        <dbReference type="EMBL" id="KAK2565596.1"/>
    </source>
</evidence>
<keyword evidence="1" id="KW-0472">Membrane</keyword>
<comment type="caution">
    <text evidence="2">The sequence shown here is derived from an EMBL/GenBank/DDBJ whole genome shotgun (WGS) entry which is preliminary data.</text>
</comment>
<organism evidence="2 3">
    <name type="scientific">Acropora cervicornis</name>
    <name type="common">Staghorn coral</name>
    <dbReference type="NCBI Taxonomy" id="6130"/>
    <lineage>
        <taxon>Eukaryota</taxon>
        <taxon>Metazoa</taxon>
        <taxon>Cnidaria</taxon>
        <taxon>Anthozoa</taxon>
        <taxon>Hexacorallia</taxon>
        <taxon>Scleractinia</taxon>
        <taxon>Astrocoeniina</taxon>
        <taxon>Acroporidae</taxon>
        <taxon>Acropora</taxon>
    </lineage>
</organism>
<evidence type="ECO:0000256" key="1">
    <source>
        <dbReference type="SAM" id="Phobius"/>
    </source>
</evidence>
<proteinExistence type="predicted"/>
<name>A0AAD9QR44_ACRCE</name>
<protein>
    <submittedName>
        <fullName evidence="2">Uncharacterized protein</fullName>
    </submittedName>
</protein>
<evidence type="ECO:0000313" key="3">
    <source>
        <dbReference type="Proteomes" id="UP001249851"/>
    </source>
</evidence>
<keyword evidence="1" id="KW-1133">Transmembrane helix</keyword>
<sequence>MAEMSFLPSANTRKRACASREFLRVGRHYMSPCRPSTKKFESHHATLLDLYGFVGENRKKLELILLRVEVTINGTSIPWQEKYNKDRRCSKQLIQKVRNNLCGKLQGVSKVAVKKFYEGTHGSTFCDLHFKLNSSVCGWDIEREINGTVDIGLISPVVYIAINMSLQFETVFRSGARENTTHENLTNRIIGALKIVYLKYDDVVKFEIYSLLTDLNGSLLVEFCSFLYPDTELNKTDLENILDKFTRNKSFEELVNGKHSLEKKEENASNKSTSYPSRTVKAMVGIGAAIICVGIIVFIARVIVLHWRHNAEKNRQDRLEVAETQTVSEPWAARRQPIVTLIVPRNNFQNGYGHPFLIDLEDSP</sequence>
<reference evidence="2" key="2">
    <citation type="journal article" date="2023" name="Science">
        <title>Genomic signatures of disease resistance in endangered staghorn corals.</title>
        <authorList>
            <person name="Vollmer S.V."/>
            <person name="Selwyn J.D."/>
            <person name="Despard B.A."/>
            <person name="Roesel C.L."/>
        </authorList>
    </citation>
    <scope>NUCLEOTIDE SEQUENCE</scope>
    <source>
        <strain evidence="2">K2</strain>
    </source>
</reference>